<keyword evidence="2" id="KW-1185">Reference proteome</keyword>
<dbReference type="Proteomes" id="UP000184268">
    <property type="component" value="Unassembled WGS sequence"/>
</dbReference>
<dbReference type="AlphaFoldDB" id="A0A1M5T8G2"/>
<evidence type="ECO:0000313" key="1">
    <source>
        <dbReference type="EMBL" id="SHH46988.1"/>
    </source>
</evidence>
<organism evidence="1 2">
    <name type="scientific">Ferrimonas marina</name>
    <dbReference type="NCBI Taxonomy" id="299255"/>
    <lineage>
        <taxon>Bacteria</taxon>
        <taxon>Pseudomonadati</taxon>
        <taxon>Pseudomonadota</taxon>
        <taxon>Gammaproteobacteria</taxon>
        <taxon>Alteromonadales</taxon>
        <taxon>Ferrimonadaceae</taxon>
        <taxon>Ferrimonas</taxon>
    </lineage>
</organism>
<dbReference type="EMBL" id="FQXG01000003">
    <property type="protein sequence ID" value="SHH46988.1"/>
    <property type="molecule type" value="Genomic_DNA"/>
</dbReference>
<accession>A0A1M5T8G2</accession>
<name>A0A1M5T8G2_9GAMM</name>
<dbReference type="RefSeq" id="WP_067663514.1">
    <property type="nucleotide sequence ID" value="NZ_FQXG01000003.1"/>
</dbReference>
<dbReference type="STRING" id="299255.SAMN02745129_2039"/>
<reference evidence="1 2" key="1">
    <citation type="submission" date="2016-11" db="EMBL/GenBank/DDBJ databases">
        <authorList>
            <person name="Jaros S."/>
            <person name="Januszkiewicz K."/>
            <person name="Wedrychowicz H."/>
        </authorList>
    </citation>
    <scope>NUCLEOTIDE SEQUENCE [LARGE SCALE GENOMIC DNA]</scope>
    <source>
        <strain evidence="1 2">DSM 16917</strain>
    </source>
</reference>
<sequence length="187" mass="20314">MAISKRGLGRPDIVQFNEDDLIVVFRAIDRANPITGAVLDPEGRLITRSLCIPATEHNLKDAKQFLDSPVQTSARSDFGSNVEFGRSVVGAIHPWVVSQDGYSVSAPPICAVKDPETDRYYTVAVSRVGGGTVKGVITGSYTEEEFYSQFSDGHPDLGDISVGHHVKKRLEGQRQLATQLGRGMDGR</sequence>
<proteinExistence type="predicted"/>
<evidence type="ECO:0000313" key="2">
    <source>
        <dbReference type="Proteomes" id="UP000184268"/>
    </source>
</evidence>
<protein>
    <submittedName>
        <fullName evidence="1">Uncharacterized protein</fullName>
    </submittedName>
</protein>
<gene>
    <name evidence="1" type="ORF">SAMN02745129_2039</name>
</gene>